<evidence type="ECO:0008006" key="4">
    <source>
        <dbReference type="Google" id="ProtNLM"/>
    </source>
</evidence>
<proteinExistence type="predicted"/>
<evidence type="ECO:0000313" key="2">
    <source>
        <dbReference type="EMBL" id="MBB3810934.1"/>
    </source>
</evidence>
<feature type="chain" id="PRO_5031055017" description="DUF2946 domain-containing protein" evidence="1">
    <location>
        <begin position="47"/>
        <end position="144"/>
    </location>
</feature>
<dbReference type="Proteomes" id="UP000537592">
    <property type="component" value="Unassembled WGS sequence"/>
</dbReference>
<gene>
    <name evidence="2" type="ORF">FHS81_003044</name>
</gene>
<comment type="caution">
    <text evidence="2">The sequence shown here is derived from an EMBL/GenBank/DDBJ whole genome shotgun (WGS) entry which is preliminary data.</text>
</comment>
<reference evidence="2 3" key="1">
    <citation type="submission" date="2020-08" db="EMBL/GenBank/DDBJ databases">
        <title>Genomic Encyclopedia of Type Strains, Phase IV (KMG-IV): sequencing the most valuable type-strain genomes for metagenomic binning, comparative biology and taxonomic classification.</title>
        <authorList>
            <person name="Goeker M."/>
        </authorList>
    </citation>
    <scope>NUCLEOTIDE SEQUENCE [LARGE SCALE GENOMIC DNA]</scope>
    <source>
        <strain evidence="2 3">DSM 28760</strain>
    </source>
</reference>
<dbReference type="AlphaFoldDB" id="A0A7W6EI99"/>
<organism evidence="2 3">
    <name type="scientific">Pseudochelatococcus contaminans</name>
    <dbReference type="NCBI Taxonomy" id="1538103"/>
    <lineage>
        <taxon>Bacteria</taxon>
        <taxon>Pseudomonadati</taxon>
        <taxon>Pseudomonadota</taxon>
        <taxon>Alphaproteobacteria</taxon>
        <taxon>Hyphomicrobiales</taxon>
        <taxon>Chelatococcaceae</taxon>
        <taxon>Pseudochelatococcus</taxon>
    </lineage>
</organism>
<dbReference type="EMBL" id="JACICC010000009">
    <property type="protein sequence ID" value="MBB3810934.1"/>
    <property type="molecule type" value="Genomic_DNA"/>
</dbReference>
<protein>
    <recommendedName>
        <fullName evidence="4">DUF2946 domain-containing protein</fullName>
    </recommendedName>
</protein>
<evidence type="ECO:0000256" key="1">
    <source>
        <dbReference type="SAM" id="SignalP"/>
    </source>
</evidence>
<evidence type="ECO:0000313" key="3">
    <source>
        <dbReference type="Proteomes" id="UP000537592"/>
    </source>
</evidence>
<name>A0A7W6EI99_9HYPH</name>
<keyword evidence="3" id="KW-1185">Reference proteome</keyword>
<keyword evidence="1" id="KW-0732">Signal</keyword>
<feature type="signal peptide" evidence="1">
    <location>
        <begin position="1"/>
        <end position="46"/>
    </location>
</feature>
<sequence length="144" mass="15578">MVCYKRQTMWRKVSWRMAVWYTLSRMRLLPALLVAVALFAAPLAHAMPVPCHSQTVQVPAQDGVGNQHQAAVSVHKIHTGNGQLHAADYKVCCSFACGVCAVVAGAADASTFVPASVRQYYGWADQISLGLSVLPLLTPPRSMV</sequence>
<accession>A0A7W6EI99</accession>